<sequence>MALPLGMRQLPHETTGKEPPIVEEESLAVGRKDFKKVDESSLTEHEKLLGRSRPNVQAYVDEIEGQLSEDFVKAFVNKNEVLELRRQLMECICFNQV</sequence>
<dbReference type="Proteomes" id="UP000095286">
    <property type="component" value="Unplaced"/>
</dbReference>
<proteinExistence type="predicted"/>
<evidence type="ECO:0000313" key="1">
    <source>
        <dbReference type="Proteomes" id="UP000095286"/>
    </source>
</evidence>
<name>A0AC35UIL8_9BILA</name>
<organism evidence="1 2">
    <name type="scientific">Rhabditophanes sp. KR3021</name>
    <dbReference type="NCBI Taxonomy" id="114890"/>
    <lineage>
        <taxon>Eukaryota</taxon>
        <taxon>Metazoa</taxon>
        <taxon>Ecdysozoa</taxon>
        <taxon>Nematoda</taxon>
        <taxon>Chromadorea</taxon>
        <taxon>Rhabditida</taxon>
        <taxon>Tylenchina</taxon>
        <taxon>Panagrolaimomorpha</taxon>
        <taxon>Strongyloidoidea</taxon>
        <taxon>Alloionematidae</taxon>
        <taxon>Rhabditophanes</taxon>
    </lineage>
</organism>
<protein>
    <submittedName>
        <fullName evidence="2">RPAP1_N domain-containing protein</fullName>
    </submittedName>
</protein>
<evidence type="ECO:0000313" key="2">
    <source>
        <dbReference type="WBParaSite" id="RSKR_0001149550.1"/>
    </source>
</evidence>
<accession>A0AC35UIL8</accession>
<reference evidence="2" key="1">
    <citation type="submission" date="2016-11" db="UniProtKB">
        <authorList>
            <consortium name="WormBaseParasite"/>
        </authorList>
    </citation>
    <scope>IDENTIFICATION</scope>
    <source>
        <strain evidence="2">KR3021</strain>
    </source>
</reference>
<dbReference type="WBParaSite" id="RSKR_0001149550.1">
    <property type="protein sequence ID" value="RSKR_0001149550.1"/>
    <property type="gene ID" value="RSKR_0001149550"/>
</dbReference>